<dbReference type="InterPro" id="IPR050639">
    <property type="entry name" value="SSR_resolvase"/>
</dbReference>
<dbReference type="Gene3D" id="3.40.50.1390">
    <property type="entry name" value="Resolvase, N-terminal catalytic domain"/>
    <property type="match status" value="1"/>
</dbReference>
<dbReference type="CDD" id="cd03768">
    <property type="entry name" value="SR_ResInv"/>
    <property type="match status" value="1"/>
</dbReference>
<organism evidence="2 3">
    <name type="scientific">Bacteroides acidifaciens</name>
    <dbReference type="NCBI Taxonomy" id="85831"/>
    <lineage>
        <taxon>Bacteria</taxon>
        <taxon>Pseudomonadati</taxon>
        <taxon>Bacteroidota</taxon>
        <taxon>Bacteroidia</taxon>
        <taxon>Bacteroidales</taxon>
        <taxon>Bacteroidaceae</taxon>
        <taxon>Bacteroides</taxon>
    </lineage>
</organism>
<dbReference type="RefSeq" id="WP_136014108.1">
    <property type="nucleotide sequence ID" value="NZ_CAJTBC010000013.1"/>
</dbReference>
<feature type="domain" description="Resolvase/invertase-type recombinase catalytic" evidence="1">
    <location>
        <begin position="3"/>
        <end position="154"/>
    </location>
</feature>
<dbReference type="EMBL" id="SRZA01000019">
    <property type="protein sequence ID" value="TGY04882.1"/>
    <property type="molecule type" value="Genomic_DNA"/>
</dbReference>
<dbReference type="InterPro" id="IPR006119">
    <property type="entry name" value="Resolv_N"/>
</dbReference>
<dbReference type="PROSITE" id="PS51736">
    <property type="entry name" value="RECOMBINASES_3"/>
    <property type="match status" value="1"/>
</dbReference>
<name>A0A4S2AV58_9BACE</name>
<dbReference type="PANTHER" id="PTHR30461">
    <property type="entry name" value="DNA-INVERTASE FROM LAMBDOID PROPHAGE"/>
    <property type="match status" value="1"/>
</dbReference>
<dbReference type="Proteomes" id="UP000305751">
    <property type="component" value="Unassembled WGS sequence"/>
</dbReference>
<dbReference type="InterPro" id="IPR036162">
    <property type="entry name" value="Resolvase-like_N_sf"/>
</dbReference>
<comment type="caution">
    <text evidence="2">The sequence shown here is derived from an EMBL/GenBank/DDBJ whole genome shotgun (WGS) entry which is preliminary data.</text>
</comment>
<gene>
    <name evidence="2" type="ORF">E5356_08420</name>
</gene>
<proteinExistence type="predicted"/>
<evidence type="ECO:0000313" key="3">
    <source>
        <dbReference type="Proteomes" id="UP000305751"/>
    </source>
</evidence>
<keyword evidence="3" id="KW-1185">Reference proteome</keyword>
<sequence length="214" mass="24178">MTTGVIYARVSSIGDRQSTERQVKNLSEYAKYKGIEVRKVLEEHISGAKKNDERPVLCEAMEYCKANRIGILLVSELSRLGRNAFEVLASVKEFIDCGINLYIQKEQLTLLDDEGHPSLFAPIMIATLSTCAQLERDNISFRLQLGRKRYIEKGGKLGRKVGSVKTEEQIRSEYREVISLIRKGYSIRDVAKLSGKGVSTVQRVKRLLKVQSPQ</sequence>
<dbReference type="SMART" id="SM00857">
    <property type="entry name" value="Resolvase"/>
    <property type="match status" value="1"/>
</dbReference>
<dbReference type="GO" id="GO:0000150">
    <property type="term" value="F:DNA strand exchange activity"/>
    <property type="evidence" value="ECO:0007669"/>
    <property type="project" value="InterPro"/>
</dbReference>
<accession>A0A4S2AV58</accession>
<reference evidence="2 3" key="1">
    <citation type="submission" date="2019-04" db="EMBL/GenBank/DDBJ databases">
        <title>Microbes associate with the intestines of laboratory mice.</title>
        <authorList>
            <person name="Navarre W."/>
            <person name="Wong E."/>
            <person name="Huang K."/>
            <person name="Tropini C."/>
            <person name="Ng K."/>
            <person name="Yu B."/>
        </authorList>
    </citation>
    <scope>NUCLEOTIDE SEQUENCE [LARGE SCALE GENOMIC DNA]</scope>
    <source>
        <strain evidence="2 3">NM70_E10</strain>
    </source>
</reference>
<dbReference type="Pfam" id="PF00239">
    <property type="entry name" value="Resolvase"/>
    <property type="match status" value="1"/>
</dbReference>
<protein>
    <submittedName>
        <fullName evidence="2">DNA resolvase</fullName>
    </submittedName>
</protein>
<evidence type="ECO:0000313" key="2">
    <source>
        <dbReference type="EMBL" id="TGY04882.1"/>
    </source>
</evidence>
<dbReference type="SUPFAM" id="SSF53041">
    <property type="entry name" value="Resolvase-like"/>
    <property type="match status" value="1"/>
</dbReference>
<dbReference type="GO" id="GO:0003677">
    <property type="term" value="F:DNA binding"/>
    <property type="evidence" value="ECO:0007669"/>
    <property type="project" value="InterPro"/>
</dbReference>
<evidence type="ECO:0000259" key="1">
    <source>
        <dbReference type="PROSITE" id="PS51736"/>
    </source>
</evidence>
<dbReference type="PANTHER" id="PTHR30461:SF19">
    <property type="entry name" value="SITE-SPECIFIC RECOMBINASE RESOLVASE FAMILY"/>
    <property type="match status" value="1"/>
</dbReference>
<dbReference type="AlphaFoldDB" id="A0A4S2AV58"/>